<dbReference type="Gramene" id="AUR62011501-RA">
    <property type="protein sequence ID" value="AUR62011501-RA:cds"/>
    <property type="gene ID" value="AUR62011501"/>
</dbReference>
<reference evidence="6" key="2">
    <citation type="submission" date="2021-03" db="UniProtKB">
        <authorList>
            <consortium name="EnsemblPlants"/>
        </authorList>
    </citation>
    <scope>IDENTIFICATION</scope>
</reference>
<reference evidence="6" key="1">
    <citation type="journal article" date="2017" name="Nature">
        <title>The genome of Chenopodium quinoa.</title>
        <authorList>
            <person name="Jarvis D.E."/>
            <person name="Ho Y.S."/>
            <person name="Lightfoot D.J."/>
            <person name="Schmoeckel S.M."/>
            <person name="Li B."/>
            <person name="Borm T.J.A."/>
            <person name="Ohyanagi H."/>
            <person name="Mineta K."/>
            <person name="Michell C.T."/>
            <person name="Saber N."/>
            <person name="Kharbatia N.M."/>
            <person name="Rupper R.R."/>
            <person name="Sharp A.R."/>
            <person name="Dally N."/>
            <person name="Boughton B.A."/>
            <person name="Woo Y.H."/>
            <person name="Gao G."/>
            <person name="Schijlen E.G.W.M."/>
            <person name="Guo X."/>
            <person name="Momin A.A."/>
            <person name="Negrao S."/>
            <person name="Al-Babili S."/>
            <person name="Gehring C."/>
            <person name="Roessner U."/>
            <person name="Jung C."/>
            <person name="Murphy K."/>
            <person name="Arold S.T."/>
            <person name="Gojobori T."/>
            <person name="van der Linden C.G."/>
            <person name="van Loo E.N."/>
            <person name="Jellen E.N."/>
            <person name="Maughan P.J."/>
            <person name="Tester M."/>
        </authorList>
    </citation>
    <scope>NUCLEOTIDE SEQUENCE [LARGE SCALE GENOMIC DNA]</scope>
    <source>
        <strain evidence="6">cv. PI 614886</strain>
    </source>
</reference>
<evidence type="ECO:0000313" key="7">
    <source>
        <dbReference type="Proteomes" id="UP000596660"/>
    </source>
</evidence>
<feature type="compositionally biased region" description="Basic and acidic residues" evidence="4">
    <location>
        <begin position="47"/>
        <end position="64"/>
    </location>
</feature>
<dbReference type="GO" id="GO:0005634">
    <property type="term" value="C:nucleus"/>
    <property type="evidence" value="ECO:0007669"/>
    <property type="project" value="UniProtKB-SubCell"/>
</dbReference>
<feature type="compositionally biased region" description="Polar residues" evidence="4">
    <location>
        <begin position="35"/>
        <end position="45"/>
    </location>
</feature>
<keyword evidence="7" id="KW-1185">Reference proteome</keyword>
<keyword evidence="2" id="KW-0597">Phosphoprotein</keyword>
<sequence>MHYSTYESSSTTNNTTFVQADPSNFRAIVQQLTGSHMTASSSQGGSVRRDGSDGAGFKLHERRQQQGAIRKVRGGHDVAMVSPVSTLDGLSLGIRSPRTNPRSGSSMSEEEERVVIAEKGFYLHPVSPLSGGSRDFEPRLLPLFPLHSPRDNGQG</sequence>
<evidence type="ECO:0000256" key="1">
    <source>
        <dbReference type="ARBA" id="ARBA00004123"/>
    </source>
</evidence>
<accession>A0A803LE95</accession>
<dbReference type="Proteomes" id="UP000596660">
    <property type="component" value="Unplaced"/>
</dbReference>
<dbReference type="PANTHER" id="PTHR33402">
    <property type="entry name" value="VQ MOTIF-CONTAINING PROTEIN 11-LIKE"/>
    <property type="match status" value="1"/>
</dbReference>
<proteinExistence type="predicted"/>
<dbReference type="InterPro" id="IPR039611">
    <property type="entry name" value="VQ_4/11/13/19/31/33"/>
</dbReference>
<evidence type="ECO:0000313" key="6">
    <source>
        <dbReference type="EnsemblPlants" id="AUR62011501-RA:cds"/>
    </source>
</evidence>
<keyword evidence="3" id="KW-0539">Nucleus</keyword>
<feature type="region of interest" description="Disordered" evidence="4">
    <location>
        <begin position="128"/>
        <end position="155"/>
    </location>
</feature>
<dbReference type="AlphaFoldDB" id="A0A803LE95"/>
<evidence type="ECO:0000259" key="5">
    <source>
        <dbReference type="Pfam" id="PF05678"/>
    </source>
</evidence>
<evidence type="ECO:0000256" key="4">
    <source>
        <dbReference type="SAM" id="MobiDB-lite"/>
    </source>
</evidence>
<dbReference type="InterPro" id="IPR008889">
    <property type="entry name" value="VQ"/>
</dbReference>
<evidence type="ECO:0000256" key="2">
    <source>
        <dbReference type="ARBA" id="ARBA00022553"/>
    </source>
</evidence>
<dbReference type="Pfam" id="PF05678">
    <property type="entry name" value="VQ"/>
    <property type="match status" value="1"/>
</dbReference>
<organism evidence="6 7">
    <name type="scientific">Chenopodium quinoa</name>
    <name type="common">Quinoa</name>
    <dbReference type="NCBI Taxonomy" id="63459"/>
    <lineage>
        <taxon>Eukaryota</taxon>
        <taxon>Viridiplantae</taxon>
        <taxon>Streptophyta</taxon>
        <taxon>Embryophyta</taxon>
        <taxon>Tracheophyta</taxon>
        <taxon>Spermatophyta</taxon>
        <taxon>Magnoliopsida</taxon>
        <taxon>eudicotyledons</taxon>
        <taxon>Gunneridae</taxon>
        <taxon>Pentapetalae</taxon>
        <taxon>Caryophyllales</taxon>
        <taxon>Chenopodiaceae</taxon>
        <taxon>Chenopodioideae</taxon>
        <taxon>Atripliceae</taxon>
        <taxon>Chenopodium</taxon>
    </lineage>
</organism>
<name>A0A803LE95_CHEQI</name>
<dbReference type="OMA" id="KSPHENE"/>
<feature type="region of interest" description="Disordered" evidence="4">
    <location>
        <begin position="89"/>
        <end position="111"/>
    </location>
</feature>
<protein>
    <recommendedName>
        <fullName evidence="5">VQ domain-containing protein</fullName>
    </recommendedName>
</protein>
<feature type="region of interest" description="Disordered" evidence="4">
    <location>
        <begin position="35"/>
        <end position="75"/>
    </location>
</feature>
<dbReference type="PANTHER" id="PTHR33402:SF19">
    <property type="entry name" value="VQ MOTIF-CONTAINING PROTEIN 11"/>
    <property type="match status" value="1"/>
</dbReference>
<evidence type="ECO:0000256" key="3">
    <source>
        <dbReference type="ARBA" id="ARBA00023242"/>
    </source>
</evidence>
<comment type="subcellular location">
    <subcellularLocation>
        <location evidence="1">Nucleus</location>
    </subcellularLocation>
</comment>
<dbReference type="EnsemblPlants" id="AUR62011501-RA">
    <property type="protein sequence ID" value="AUR62011501-RA:cds"/>
    <property type="gene ID" value="AUR62011501"/>
</dbReference>
<feature type="domain" description="VQ" evidence="5">
    <location>
        <begin position="14"/>
        <end position="36"/>
    </location>
</feature>